<dbReference type="InterPro" id="IPR014777">
    <property type="entry name" value="4pyrrole_Mease_sub1"/>
</dbReference>
<dbReference type="Proteomes" id="UP000075787">
    <property type="component" value="Unassembled WGS sequence"/>
</dbReference>
<evidence type="ECO:0000259" key="2">
    <source>
        <dbReference type="Pfam" id="PF00590"/>
    </source>
</evidence>
<dbReference type="SUPFAM" id="SSF53790">
    <property type="entry name" value="Tetrapyrrole methylase"/>
    <property type="match status" value="1"/>
</dbReference>
<feature type="region of interest" description="Disordered" evidence="1">
    <location>
        <begin position="250"/>
        <end position="272"/>
    </location>
</feature>
<dbReference type="Gene3D" id="3.40.1010.10">
    <property type="entry name" value="Cobalt-precorrin-4 Transmethylase, Domain 1"/>
    <property type="match status" value="1"/>
</dbReference>
<accession>A0A162LKC4</accession>
<name>A0A162LKC4_9PROT</name>
<evidence type="ECO:0000256" key="1">
    <source>
        <dbReference type="SAM" id="MobiDB-lite"/>
    </source>
</evidence>
<reference evidence="3 4" key="1">
    <citation type="submission" date="2015-12" db="EMBL/GenBank/DDBJ databases">
        <title>Genome sequence of Tistrella mobilis MCCC 1A02139.</title>
        <authorList>
            <person name="Lu L."/>
            <person name="Lai Q."/>
            <person name="Shao Z."/>
            <person name="Qian P."/>
        </authorList>
    </citation>
    <scope>NUCLEOTIDE SEQUENCE [LARGE SCALE GENOMIC DNA]</scope>
    <source>
        <strain evidence="3 4">MCCC 1A02139</strain>
    </source>
</reference>
<sequence>MNEMSNIGSLTVVGSGITAISHMTVEAIGHIREADIVLHNLHGVAATHLATLNPNCVELGHLYDEGKPRAATYVQMAELILREVRAGHRVVAAFFGHPAFFSKATRRALSIAEAEGAAVAMIPGISSIDTLLADLRVHISSQGCQILSAHAIVSGRPNLATDGHLIILMPSSIGHETGPSKAGYDRARPEHLFRRLAETYGADHPCVIYTGAAIPSESAMAWRRSLGVCASPEGLQDLPAQWTLHIPPRVPAGANAPTASGPDEEADEEAPRHVEHYGPFERAAIAQLDRDGTVGRKPRAGGNAMLLKIMTRIAESPAFAATVPWLRRGFRQGG</sequence>
<dbReference type="GeneID" id="97239109"/>
<evidence type="ECO:0000313" key="3">
    <source>
        <dbReference type="EMBL" id="KYO55339.1"/>
    </source>
</evidence>
<dbReference type="Pfam" id="PF00590">
    <property type="entry name" value="TP_methylase"/>
    <property type="match status" value="1"/>
</dbReference>
<dbReference type="AlphaFoldDB" id="A0A162LKC4"/>
<protein>
    <recommendedName>
        <fullName evidence="2">Tetrapyrrole methylase domain-containing protein</fullName>
    </recommendedName>
</protein>
<dbReference type="CDD" id="cd19916">
    <property type="entry name" value="OphMA_like"/>
    <property type="match status" value="1"/>
</dbReference>
<organism evidence="3 4">
    <name type="scientific">Tistrella mobilis</name>
    <dbReference type="NCBI Taxonomy" id="171437"/>
    <lineage>
        <taxon>Bacteria</taxon>
        <taxon>Pseudomonadati</taxon>
        <taxon>Pseudomonadota</taxon>
        <taxon>Alphaproteobacteria</taxon>
        <taxon>Geminicoccales</taxon>
        <taxon>Geminicoccaceae</taxon>
        <taxon>Tistrella</taxon>
    </lineage>
</organism>
<proteinExistence type="predicted"/>
<comment type="caution">
    <text evidence="3">The sequence shown here is derived from an EMBL/GenBank/DDBJ whole genome shotgun (WGS) entry which is preliminary data.</text>
</comment>
<gene>
    <name evidence="3" type="ORF">AUP44_23905</name>
</gene>
<evidence type="ECO:0000313" key="4">
    <source>
        <dbReference type="Proteomes" id="UP000075787"/>
    </source>
</evidence>
<dbReference type="RefSeq" id="WP_062762375.1">
    <property type="nucleotide sequence ID" value="NZ_CP121042.1"/>
</dbReference>
<dbReference type="GO" id="GO:0008168">
    <property type="term" value="F:methyltransferase activity"/>
    <property type="evidence" value="ECO:0007669"/>
    <property type="project" value="InterPro"/>
</dbReference>
<dbReference type="InterPro" id="IPR000878">
    <property type="entry name" value="4pyrrol_Mease"/>
</dbReference>
<dbReference type="EMBL" id="LPZR01000067">
    <property type="protein sequence ID" value="KYO55339.1"/>
    <property type="molecule type" value="Genomic_DNA"/>
</dbReference>
<dbReference type="OrthoDB" id="1459304at2"/>
<feature type="domain" description="Tetrapyrrole methylase" evidence="2">
    <location>
        <begin position="10"/>
        <end position="217"/>
    </location>
</feature>
<dbReference type="InterPro" id="IPR035996">
    <property type="entry name" value="4pyrrol_Methylase_sf"/>
</dbReference>